<reference evidence="2 3" key="1">
    <citation type="submission" date="2017-12" db="EMBL/GenBank/DDBJ databases">
        <authorList>
            <person name="Paulsen S."/>
            <person name="Gram L.K."/>
        </authorList>
    </citation>
    <scope>NUCLEOTIDE SEQUENCE [LARGE SCALE GENOMIC DNA]</scope>
    <source>
        <strain evidence="2 3">S1607</strain>
    </source>
</reference>
<dbReference type="Gene3D" id="3.40.630.30">
    <property type="match status" value="1"/>
</dbReference>
<dbReference type="Proteomes" id="UP000305423">
    <property type="component" value="Unassembled WGS sequence"/>
</dbReference>
<dbReference type="Pfam" id="PF00583">
    <property type="entry name" value="Acetyltransf_1"/>
    <property type="match status" value="1"/>
</dbReference>
<evidence type="ECO:0000313" key="3">
    <source>
        <dbReference type="Proteomes" id="UP000305423"/>
    </source>
</evidence>
<dbReference type="GO" id="GO:0016747">
    <property type="term" value="F:acyltransferase activity, transferring groups other than amino-acyl groups"/>
    <property type="evidence" value="ECO:0007669"/>
    <property type="project" value="InterPro"/>
</dbReference>
<evidence type="ECO:0000313" key="2">
    <source>
        <dbReference type="EMBL" id="TMN75616.1"/>
    </source>
</evidence>
<dbReference type="AlphaFoldDB" id="A0AAQ2ERX1"/>
<reference evidence="3" key="2">
    <citation type="submission" date="2019-06" db="EMBL/GenBank/DDBJ databases">
        <title>Co-occurence of chitin degradation, pigmentation and bioactivity in marine Pseudoalteromonas.</title>
        <authorList>
            <person name="Sonnenschein E.C."/>
            <person name="Bech P.K."/>
        </authorList>
    </citation>
    <scope>NUCLEOTIDE SEQUENCE [LARGE SCALE GENOMIC DNA]</scope>
    <source>
        <strain evidence="3">S1607</strain>
    </source>
</reference>
<dbReference type="InterPro" id="IPR000182">
    <property type="entry name" value="GNAT_dom"/>
</dbReference>
<gene>
    <name evidence="2" type="ORF">CWB74_14930</name>
</gene>
<accession>A0AAQ2ERX1</accession>
<comment type="caution">
    <text evidence="2">The sequence shown here is derived from an EMBL/GenBank/DDBJ whole genome shotgun (WGS) entry which is preliminary data.</text>
</comment>
<protein>
    <submittedName>
        <fullName evidence="2">N-acetyltransferase</fullName>
    </submittedName>
</protein>
<feature type="domain" description="N-acetyltransferase" evidence="1">
    <location>
        <begin position="20"/>
        <end position="170"/>
    </location>
</feature>
<dbReference type="InterPro" id="IPR016181">
    <property type="entry name" value="Acyl_CoA_acyltransferase"/>
</dbReference>
<evidence type="ECO:0000259" key="1">
    <source>
        <dbReference type="PROSITE" id="PS51186"/>
    </source>
</evidence>
<dbReference type="CDD" id="cd04301">
    <property type="entry name" value="NAT_SF"/>
    <property type="match status" value="1"/>
</dbReference>
<proteinExistence type="predicted"/>
<sequence>MLKYFIGVFFKLHNSPTNFKHDQPYTKREIKKVVELELIRVDKYSEQTFTHLLEASHYQKQVGSFELCSATNIAYLFYADGKLVGFTVIGISNRREFEVSALYITPAERRKRYATEFMAHIWSVYKGRWKVRMQDKIESSCGFWRKTLADMTNQSQPHGRESEYEHAFAV</sequence>
<dbReference type="PROSITE" id="PS51186">
    <property type="entry name" value="GNAT"/>
    <property type="match status" value="1"/>
</dbReference>
<name>A0AAQ2ERX1_PSEO7</name>
<dbReference type="EMBL" id="PNEL01000036">
    <property type="protein sequence ID" value="TMN75616.1"/>
    <property type="molecule type" value="Genomic_DNA"/>
</dbReference>
<organism evidence="2 3">
    <name type="scientific">Pseudoalteromonas piscicida</name>
    <dbReference type="NCBI Taxonomy" id="43662"/>
    <lineage>
        <taxon>Bacteria</taxon>
        <taxon>Pseudomonadati</taxon>
        <taxon>Pseudomonadota</taxon>
        <taxon>Gammaproteobacteria</taxon>
        <taxon>Alteromonadales</taxon>
        <taxon>Pseudoalteromonadaceae</taxon>
        <taxon>Pseudoalteromonas</taxon>
    </lineage>
</organism>
<dbReference type="SUPFAM" id="SSF55729">
    <property type="entry name" value="Acyl-CoA N-acyltransferases (Nat)"/>
    <property type="match status" value="1"/>
</dbReference>